<gene>
    <name evidence="1" type="ORF">VNO77_00915</name>
</gene>
<dbReference type="AlphaFoldDB" id="A0AAN9MVL7"/>
<dbReference type="EMBL" id="JAYMYQ010000001">
    <property type="protein sequence ID" value="KAK7358972.1"/>
    <property type="molecule type" value="Genomic_DNA"/>
</dbReference>
<protein>
    <submittedName>
        <fullName evidence="1">Uncharacterized protein</fullName>
    </submittedName>
</protein>
<evidence type="ECO:0000313" key="1">
    <source>
        <dbReference type="EMBL" id="KAK7358972.1"/>
    </source>
</evidence>
<organism evidence="1 2">
    <name type="scientific">Canavalia gladiata</name>
    <name type="common">Sword bean</name>
    <name type="synonym">Dolichos gladiatus</name>
    <dbReference type="NCBI Taxonomy" id="3824"/>
    <lineage>
        <taxon>Eukaryota</taxon>
        <taxon>Viridiplantae</taxon>
        <taxon>Streptophyta</taxon>
        <taxon>Embryophyta</taxon>
        <taxon>Tracheophyta</taxon>
        <taxon>Spermatophyta</taxon>
        <taxon>Magnoliopsida</taxon>
        <taxon>eudicotyledons</taxon>
        <taxon>Gunneridae</taxon>
        <taxon>Pentapetalae</taxon>
        <taxon>rosids</taxon>
        <taxon>fabids</taxon>
        <taxon>Fabales</taxon>
        <taxon>Fabaceae</taxon>
        <taxon>Papilionoideae</taxon>
        <taxon>50 kb inversion clade</taxon>
        <taxon>NPAAA clade</taxon>
        <taxon>indigoferoid/millettioid clade</taxon>
        <taxon>Phaseoleae</taxon>
        <taxon>Canavalia</taxon>
    </lineage>
</organism>
<evidence type="ECO:0000313" key="2">
    <source>
        <dbReference type="Proteomes" id="UP001367508"/>
    </source>
</evidence>
<accession>A0AAN9MVL7</accession>
<sequence length="98" mass="11257">MLVIGFPTNSLIGTLKQYILRQTPNKFTAAKPISWPDADTFYLANLRPLSLWQLTLPLHFFTSNSNYKILPLLHYTLSSFSFSFQIIYYQISSHIPGS</sequence>
<dbReference type="Proteomes" id="UP001367508">
    <property type="component" value="Unassembled WGS sequence"/>
</dbReference>
<comment type="caution">
    <text evidence="1">The sequence shown here is derived from an EMBL/GenBank/DDBJ whole genome shotgun (WGS) entry which is preliminary data.</text>
</comment>
<reference evidence="1 2" key="1">
    <citation type="submission" date="2024-01" db="EMBL/GenBank/DDBJ databases">
        <title>The genomes of 5 underutilized Papilionoideae crops provide insights into root nodulation and disease resistanc.</title>
        <authorList>
            <person name="Jiang F."/>
        </authorList>
    </citation>
    <scope>NUCLEOTIDE SEQUENCE [LARGE SCALE GENOMIC DNA]</scope>
    <source>
        <strain evidence="1">LVBAO_FW01</strain>
        <tissue evidence="1">Leaves</tissue>
    </source>
</reference>
<keyword evidence="2" id="KW-1185">Reference proteome</keyword>
<name>A0AAN9MVL7_CANGL</name>
<proteinExistence type="predicted"/>